<dbReference type="InterPro" id="IPR003673">
    <property type="entry name" value="CoA-Trfase_fam_III"/>
</dbReference>
<accession>A0A0D2DZ23</accession>
<gene>
    <name evidence="3" type="ORF">PV04_06633</name>
</gene>
<dbReference type="InterPro" id="IPR050483">
    <property type="entry name" value="CoA-transferase_III_domain"/>
</dbReference>
<dbReference type="Pfam" id="PF02515">
    <property type="entry name" value="CoA_transf_3"/>
    <property type="match status" value="1"/>
</dbReference>
<comment type="similarity">
    <text evidence="1">Belongs to the CoA-transferase III family.</text>
</comment>
<dbReference type="InterPro" id="IPR044855">
    <property type="entry name" value="CoA-Trfase_III_dom3_sf"/>
</dbReference>
<dbReference type="InterPro" id="IPR023606">
    <property type="entry name" value="CoA-Trfase_III_dom_1_sf"/>
</dbReference>
<dbReference type="PANTHER" id="PTHR48207">
    <property type="entry name" value="SUCCINATE--HYDROXYMETHYLGLUTARATE COA-TRANSFERASE"/>
    <property type="match status" value="1"/>
</dbReference>
<dbReference type="PANTHER" id="PTHR48207:SF3">
    <property type="entry name" value="SUCCINATE--HYDROXYMETHYLGLUTARATE COA-TRANSFERASE"/>
    <property type="match status" value="1"/>
</dbReference>
<dbReference type="STRING" id="5601.A0A0D2DZ23"/>
<dbReference type="Gene3D" id="3.40.50.10540">
    <property type="entry name" value="Crotonobetainyl-coa:carnitine coa-transferase, domain 1"/>
    <property type="match status" value="1"/>
</dbReference>
<dbReference type="SUPFAM" id="SSF89796">
    <property type="entry name" value="CoA-transferase family III (CaiB/BaiF)"/>
    <property type="match status" value="1"/>
</dbReference>
<dbReference type="HOGENOM" id="CLU_033975_1_1_1"/>
<sequence length="495" mass="55257">MESRLSSRWTLQLLQGEPSINLKSWRRLEPVSRCHSTCATTRWQERRERFWALPKCGSRSSFPPHLGRAKPLHRRGYSTFRDPESAAFQFNPPSARPLSDITIVALEQVISMPLATRHLSDLGARVIKIERPGSGDFVRHHDNRVRGKLCSHFVWINRNKESLALDIKDPKDMEILRKLVCEKADVFVQNLRPGDAEKMGLGYEDMKRTMNEAYPGENRGDGLIYASISGYGSNGPYAHKKAYDLLIQAEAGLLSITGTEGEMAKVGCSIADIAAGIYAYSSIMAAIMQRQKTGRGCVIDVSMLESLVEWMGFPLYYAFEGQPGPKRAGASHASIYPYGPFSTGVGPDGKENAKVMLGVQNEREWKILATEVLQREDLTTNPKFKNTASRSDNRAELEAIISGIFASWDGGAEEVVKRLDSAGIANAKVNDMQGVWEHEQLEARGRFRQVDTEVGPVKSFLPPGMSSEVEARMERIPTIGEHNDRIFKELGVTRR</sequence>
<dbReference type="EMBL" id="KN846959">
    <property type="protein sequence ID" value="KIW67372.1"/>
    <property type="molecule type" value="Genomic_DNA"/>
</dbReference>
<reference evidence="3 4" key="1">
    <citation type="submission" date="2015-01" db="EMBL/GenBank/DDBJ databases">
        <title>The Genome Sequence of Capronia semiimmersa CBS27337.</title>
        <authorList>
            <consortium name="The Broad Institute Genomics Platform"/>
            <person name="Cuomo C."/>
            <person name="de Hoog S."/>
            <person name="Gorbushina A."/>
            <person name="Stielow B."/>
            <person name="Teixiera M."/>
            <person name="Abouelleil A."/>
            <person name="Chapman S.B."/>
            <person name="Priest M."/>
            <person name="Young S.K."/>
            <person name="Wortman J."/>
            <person name="Nusbaum C."/>
            <person name="Birren B."/>
        </authorList>
    </citation>
    <scope>NUCLEOTIDE SEQUENCE [LARGE SCALE GENOMIC DNA]</scope>
    <source>
        <strain evidence="3 4">CBS 27337</strain>
    </source>
</reference>
<protein>
    <recommendedName>
        <fullName evidence="5">CoA-transferase family III</fullName>
    </recommendedName>
</protein>
<organism evidence="3 4">
    <name type="scientific">Phialophora macrospora</name>
    <dbReference type="NCBI Taxonomy" id="1851006"/>
    <lineage>
        <taxon>Eukaryota</taxon>
        <taxon>Fungi</taxon>
        <taxon>Dikarya</taxon>
        <taxon>Ascomycota</taxon>
        <taxon>Pezizomycotina</taxon>
        <taxon>Eurotiomycetes</taxon>
        <taxon>Chaetothyriomycetidae</taxon>
        <taxon>Chaetothyriales</taxon>
        <taxon>Herpotrichiellaceae</taxon>
        <taxon>Phialophora</taxon>
    </lineage>
</organism>
<keyword evidence="4" id="KW-1185">Reference proteome</keyword>
<dbReference type="Gene3D" id="3.30.1540.10">
    <property type="entry name" value="formyl-coa transferase, domain 3"/>
    <property type="match status" value="1"/>
</dbReference>
<dbReference type="AlphaFoldDB" id="A0A0D2DZ23"/>
<dbReference type="Proteomes" id="UP000054266">
    <property type="component" value="Unassembled WGS sequence"/>
</dbReference>
<dbReference type="GO" id="GO:0008410">
    <property type="term" value="F:CoA-transferase activity"/>
    <property type="evidence" value="ECO:0007669"/>
    <property type="project" value="TreeGrafter"/>
</dbReference>
<name>A0A0D2DZ23_9EURO</name>
<evidence type="ECO:0000256" key="2">
    <source>
        <dbReference type="ARBA" id="ARBA00022679"/>
    </source>
</evidence>
<evidence type="ECO:0000313" key="4">
    <source>
        <dbReference type="Proteomes" id="UP000054266"/>
    </source>
</evidence>
<evidence type="ECO:0008006" key="5">
    <source>
        <dbReference type="Google" id="ProtNLM"/>
    </source>
</evidence>
<evidence type="ECO:0000313" key="3">
    <source>
        <dbReference type="EMBL" id="KIW67372.1"/>
    </source>
</evidence>
<evidence type="ECO:0000256" key="1">
    <source>
        <dbReference type="ARBA" id="ARBA00008383"/>
    </source>
</evidence>
<keyword evidence="2" id="KW-0808">Transferase</keyword>
<proteinExistence type="inferred from homology"/>